<keyword evidence="4" id="KW-0805">Transcription regulation</keyword>
<feature type="compositionally biased region" description="Polar residues" evidence="9">
    <location>
        <begin position="60"/>
        <end position="70"/>
    </location>
</feature>
<accession>K1Y3Q2</accession>
<evidence type="ECO:0000256" key="5">
    <source>
        <dbReference type="ARBA" id="ARBA00023163"/>
    </source>
</evidence>
<evidence type="ECO:0000256" key="9">
    <source>
        <dbReference type="SAM" id="MobiDB-lite"/>
    </source>
</evidence>
<feature type="region of interest" description="Disordered" evidence="9">
    <location>
        <begin position="407"/>
        <end position="449"/>
    </location>
</feature>
<evidence type="ECO:0000256" key="7">
    <source>
        <dbReference type="ARBA" id="ARBA00025346"/>
    </source>
</evidence>
<dbReference type="EMBL" id="JH921430">
    <property type="protein sequence ID" value="EKD19819.1"/>
    <property type="molecule type" value="Genomic_DNA"/>
</dbReference>
<feature type="region of interest" description="Disordered" evidence="9">
    <location>
        <begin position="1"/>
        <end position="191"/>
    </location>
</feature>
<feature type="compositionally biased region" description="Low complexity" evidence="9">
    <location>
        <begin position="101"/>
        <end position="120"/>
    </location>
</feature>
<evidence type="ECO:0000256" key="8">
    <source>
        <dbReference type="ARBA" id="ARBA00031747"/>
    </source>
</evidence>
<name>K1Y3Q2_MARBU</name>
<comment type="function">
    <text evidence="7">Functions as a component of the DNA-binding general transcription factor complex TFIID. Binding of TFIID to a promoter (with or without TATA element) is the initial step in pre-initiation complex (PIC) formation. TFIID plays a key role in the regulation of gene expression by RNA polymerase II through different activities such as transcription activator interaction, core promoter recognition and selectivity, TFIIA and TFIIB interaction, chromatin modification (histone acetylation by TAF1), facilitation of DNA opening and initiation of transcription.</text>
</comment>
<gene>
    <name evidence="11" type="ORF">MBM_01771</name>
</gene>
<sequence length="652" mass="69459">MAQPQQQYPMPQRSFSPPQSAASPGAQQHFGQPPNKRQRLSPNPSSQPSSPYLQSPYGMSPTTTANTGSGASPHFSNVAIPPGAYTTPYQNGNPNPALTLPQSQPNHQSQSQNQPPFQGSVSFANPQHTAPRPIFGDYMPAQSQQQQPYPGQNQPQHPPSSQPPNQHAGTMGPPSKPAEKAKEDGLDPMDLLAGTGIDLREEEQYMFKSFNSNQTDSQPSNASYRIPPGDRASFYGAGPANVVAEKTNGKSQDDYIQEQADKLWVSAAHRLAQSRQNELANPFLQVALVTHKMQKAARENGLSLNVEKNGHMGVMKLPEQFSNREVRAQTALGTDVGFVATSGPFLHGEAMLVDQVALLSIATKHRLEGLIRDAVKLSRGRQTGSHGVVPVEWSNVAVAGSFDSQASESGLRNGWESALSPHSNPLNHSLSGVSKLPTPVSDSATPPTAPIKFTSEIAAALRTSATLEQAQEEARLRKRQDRANGGGTAAASRQGSIVPGTPGSVAPDTDLKAPTKKEQRKKADAKVNEAATHAAANTTTAQFLGVGGGMFGKKKKYNWLTGSAAGGGASGSSTPGRINTQGLPGTPGIQPVSAPPEKLTADGVRRLGEWRDDGLKGRRVQIRDWISVLEQDGREKMALQKAYVGLDQSDPK</sequence>
<dbReference type="AlphaFoldDB" id="K1Y3Q2"/>
<dbReference type="STRING" id="1072389.K1Y3Q2"/>
<dbReference type="OrthoDB" id="21060at2759"/>
<evidence type="ECO:0000313" key="11">
    <source>
        <dbReference type="EMBL" id="EKD19819.1"/>
    </source>
</evidence>
<reference evidence="11 12" key="1">
    <citation type="journal article" date="2012" name="BMC Genomics">
        <title>Sequencing the genome of Marssonina brunnea reveals fungus-poplar co-evolution.</title>
        <authorList>
            <person name="Zhu S."/>
            <person name="Cao Y.-Z."/>
            <person name="Jiang C."/>
            <person name="Tan B.-Y."/>
            <person name="Wang Z."/>
            <person name="Feng S."/>
            <person name="Zhang L."/>
            <person name="Su X.-H."/>
            <person name="Brejova B."/>
            <person name="Vinar T."/>
            <person name="Xu M."/>
            <person name="Wang M.-X."/>
            <person name="Zhang S.-G."/>
            <person name="Huang M.-R."/>
            <person name="Wu R."/>
            <person name="Zhou Y."/>
        </authorList>
    </citation>
    <scope>NUCLEOTIDE SEQUENCE [LARGE SCALE GENOMIC DNA]</scope>
    <source>
        <strain evidence="11 12">MB_m1</strain>
    </source>
</reference>
<feature type="compositionally biased region" description="Polar residues" evidence="9">
    <location>
        <begin position="13"/>
        <end position="30"/>
    </location>
</feature>
<dbReference type="InterPro" id="IPR007900">
    <property type="entry name" value="TAF4_C"/>
</dbReference>
<organism evidence="11 12">
    <name type="scientific">Marssonina brunnea f. sp. multigermtubi (strain MB_m1)</name>
    <name type="common">Marssonina leaf spot fungus</name>
    <dbReference type="NCBI Taxonomy" id="1072389"/>
    <lineage>
        <taxon>Eukaryota</taxon>
        <taxon>Fungi</taxon>
        <taxon>Dikarya</taxon>
        <taxon>Ascomycota</taxon>
        <taxon>Pezizomycotina</taxon>
        <taxon>Leotiomycetes</taxon>
        <taxon>Helotiales</taxon>
        <taxon>Drepanopezizaceae</taxon>
        <taxon>Drepanopeziza</taxon>
    </lineage>
</organism>
<feature type="compositionally biased region" description="Basic and acidic residues" evidence="9">
    <location>
        <begin position="509"/>
        <end position="527"/>
    </location>
</feature>
<comment type="similarity">
    <text evidence="2">Belongs to the TAF4 family.</text>
</comment>
<comment type="subcellular location">
    <subcellularLocation>
        <location evidence="1">Nucleus</location>
    </subcellularLocation>
</comment>
<dbReference type="Proteomes" id="UP000006753">
    <property type="component" value="Unassembled WGS sequence"/>
</dbReference>
<feature type="domain" description="Transcription initiation factor TFIID component TAF4 C-terminal" evidence="10">
    <location>
        <begin position="354"/>
        <end position="636"/>
    </location>
</feature>
<feature type="compositionally biased region" description="Low complexity" evidence="9">
    <location>
        <begin position="40"/>
        <end position="57"/>
    </location>
</feature>
<keyword evidence="5" id="KW-0804">Transcription</keyword>
<evidence type="ECO:0000256" key="2">
    <source>
        <dbReference type="ARBA" id="ARBA00006178"/>
    </source>
</evidence>
<dbReference type="KEGG" id="mbe:MBM_01771"/>
<evidence type="ECO:0000313" key="12">
    <source>
        <dbReference type="Proteomes" id="UP000006753"/>
    </source>
</evidence>
<dbReference type="GO" id="GO:0006352">
    <property type="term" value="P:DNA-templated transcription initiation"/>
    <property type="evidence" value="ECO:0007669"/>
    <property type="project" value="InterPro"/>
</dbReference>
<dbReference type="Pfam" id="PF05236">
    <property type="entry name" value="TAF4"/>
    <property type="match status" value="1"/>
</dbReference>
<feature type="compositionally biased region" description="Polar residues" evidence="9">
    <location>
        <begin position="420"/>
        <end position="432"/>
    </location>
</feature>
<dbReference type="InParanoid" id="K1Y3Q2"/>
<feature type="compositionally biased region" description="Low complexity" evidence="9">
    <location>
        <begin position="1"/>
        <end position="12"/>
    </location>
</feature>
<evidence type="ECO:0000256" key="6">
    <source>
        <dbReference type="ARBA" id="ARBA00023242"/>
    </source>
</evidence>
<dbReference type="GeneID" id="18757706"/>
<feature type="region of interest" description="Disordered" evidence="9">
    <location>
        <begin position="468"/>
        <end position="532"/>
    </location>
</feature>
<dbReference type="GO" id="GO:0005669">
    <property type="term" value="C:transcription factor TFIID complex"/>
    <property type="evidence" value="ECO:0007669"/>
    <property type="project" value="InterPro"/>
</dbReference>
<dbReference type="eggNOG" id="ENOG502S0R5">
    <property type="taxonomic scope" value="Eukaryota"/>
</dbReference>
<keyword evidence="6" id="KW-0539">Nucleus</keyword>
<evidence type="ECO:0000256" key="3">
    <source>
        <dbReference type="ARBA" id="ARBA00017306"/>
    </source>
</evidence>
<feature type="compositionally biased region" description="Low complexity" evidence="9">
    <location>
        <begin position="140"/>
        <end position="155"/>
    </location>
</feature>
<proteinExistence type="inferred from homology"/>
<evidence type="ECO:0000256" key="4">
    <source>
        <dbReference type="ARBA" id="ARBA00023015"/>
    </source>
</evidence>
<feature type="compositionally biased region" description="Polar residues" evidence="9">
    <location>
        <begin position="87"/>
        <end position="96"/>
    </location>
</feature>
<dbReference type="HOGENOM" id="CLU_015147_1_0_1"/>
<evidence type="ECO:0000259" key="10">
    <source>
        <dbReference type="Pfam" id="PF05236"/>
    </source>
</evidence>
<evidence type="ECO:0000256" key="1">
    <source>
        <dbReference type="ARBA" id="ARBA00004123"/>
    </source>
</evidence>
<protein>
    <recommendedName>
        <fullName evidence="3">Transcription initiation factor TFIID subunit 4</fullName>
    </recommendedName>
    <alternativeName>
        <fullName evidence="8">TBP-associated factor 4</fullName>
    </alternativeName>
</protein>
<dbReference type="OMA" id="KYSWMTG"/>
<keyword evidence="12" id="KW-1185">Reference proteome</keyword>